<protein>
    <submittedName>
        <fullName evidence="3">Amidase</fullName>
    </submittedName>
</protein>
<evidence type="ECO:0000256" key="1">
    <source>
        <dbReference type="ARBA" id="ARBA00009199"/>
    </source>
</evidence>
<dbReference type="SUPFAM" id="SSF75304">
    <property type="entry name" value="Amidase signature (AS) enzymes"/>
    <property type="match status" value="1"/>
</dbReference>
<dbReference type="InterPro" id="IPR036928">
    <property type="entry name" value="AS_sf"/>
</dbReference>
<dbReference type="EMBL" id="JALGBI010000002">
    <property type="protein sequence ID" value="MCJ0764794.1"/>
    <property type="molecule type" value="Genomic_DNA"/>
</dbReference>
<feature type="domain" description="Amidase" evidence="2">
    <location>
        <begin position="29"/>
        <end position="443"/>
    </location>
</feature>
<dbReference type="GO" id="GO:0003824">
    <property type="term" value="F:catalytic activity"/>
    <property type="evidence" value="ECO:0007669"/>
    <property type="project" value="InterPro"/>
</dbReference>
<dbReference type="Pfam" id="PF01425">
    <property type="entry name" value="Amidase"/>
    <property type="match status" value="1"/>
</dbReference>
<evidence type="ECO:0000313" key="3">
    <source>
        <dbReference type="EMBL" id="MCJ0764794.1"/>
    </source>
</evidence>
<dbReference type="PANTHER" id="PTHR11895">
    <property type="entry name" value="TRANSAMIDASE"/>
    <property type="match status" value="1"/>
</dbReference>
<evidence type="ECO:0000313" key="4">
    <source>
        <dbReference type="Proteomes" id="UP001139447"/>
    </source>
</evidence>
<dbReference type="InterPro" id="IPR000120">
    <property type="entry name" value="Amidase"/>
</dbReference>
<keyword evidence="4" id="KW-1185">Reference proteome</keyword>
<name>A0A9X2ANV8_9BURK</name>
<dbReference type="Gene3D" id="3.90.1300.10">
    <property type="entry name" value="Amidase signature (AS) domain"/>
    <property type="match status" value="1"/>
</dbReference>
<organism evidence="3 4">
    <name type="scientific">Variovorax terrae</name>
    <dbReference type="NCBI Taxonomy" id="2923278"/>
    <lineage>
        <taxon>Bacteria</taxon>
        <taxon>Pseudomonadati</taxon>
        <taxon>Pseudomonadota</taxon>
        <taxon>Betaproteobacteria</taxon>
        <taxon>Burkholderiales</taxon>
        <taxon>Comamonadaceae</taxon>
        <taxon>Variovorax</taxon>
    </lineage>
</organism>
<reference evidence="3" key="1">
    <citation type="submission" date="2022-03" db="EMBL/GenBank/DDBJ databases">
        <authorList>
            <person name="Woo C.Y."/>
        </authorList>
    </citation>
    <scope>NUCLEOTIDE SEQUENCE</scope>
    <source>
        <strain evidence="3">CYS-02</strain>
    </source>
</reference>
<gene>
    <name evidence="3" type="ORF">MMF98_16375</name>
</gene>
<comment type="caution">
    <text evidence="3">The sequence shown here is derived from an EMBL/GenBank/DDBJ whole genome shotgun (WGS) entry which is preliminary data.</text>
</comment>
<comment type="similarity">
    <text evidence="1">Belongs to the amidase family.</text>
</comment>
<dbReference type="AlphaFoldDB" id="A0A9X2ANV8"/>
<dbReference type="InterPro" id="IPR023631">
    <property type="entry name" value="Amidase_dom"/>
</dbReference>
<accession>A0A9X2ANV8</accession>
<dbReference type="RefSeq" id="WP_243307738.1">
    <property type="nucleotide sequence ID" value="NZ_JALGBI010000002.1"/>
</dbReference>
<dbReference type="Proteomes" id="UP001139447">
    <property type="component" value="Unassembled WGS sequence"/>
</dbReference>
<evidence type="ECO:0000259" key="2">
    <source>
        <dbReference type="Pfam" id="PF01425"/>
    </source>
</evidence>
<sequence>MAAAADIFSPGIAAFARALRQGAVTSEQAVGQYLDRIAALQPKLQAFRQVRAEQALAEARALDAERAQGHDRGPLMGVPIAVKEIIAVEGLGCSVNSRLDVSSLCPVEGPFVRALRAAGCVILGTTASTEFALATLNWEDPGPWNPVDGTVRRLCGGSSHGSAVAVAARLCAFAVGTDTGGSVRVPAALCGVAGYKSTQGVWPTDGVFPAAPSMDALGVLATSAADCAAVAHALRPHLGLAPDTPSAGSAAGLSGLRLGWLCEPDGEPLDAAVQDALGHAVERLRQAGAAVSPVAPPAAEEVARLFARRMPAEFARMLGQDRLRAGMDLLDPVTAARAAAEIDMPPAELDALARQAAQLRHLAQAQMQGYDAWLCATTPCVAGPRSALRSLDDALHWNRRIGRHTRPVNVFGQCAVSLPMPTREGLPAGLQVICGNGQDTRLLAIATAIEAVLR</sequence>
<dbReference type="PANTHER" id="PTHR11895:SF7">
    <property type="entry name" value="GLUTAMYL-TRNA(GLN) AMIDOTRANSFERASE SUBUNIT A, MITOCHONDRIAL"/>
    <property type="match status" value="1"/>
</dbReference>
<proteinExistence type="inferred from homology"/>